<reference evidence="1" key="1">
    <citation type="submission" date="2012-11" db="EMBL/GenBank/DDBJ databases">
        <title>Dependencies among metagenomic species, viruses, plasmids and units of genetic variation.</title>
        <authorList>
            <person name="Nielsen H.B."/>
            <person name="Almeida M."/>
            <person name="Juncker A.S."/>
            <person name="Rasmussen S."/>
            <person name="Li J."/>
            <person name="Sunagawa S."/>
            <person name="Plichta D."/>
            <person name="Gautier L."/>
            <person name="Le Chatelier E."/>
            <person name="Peletier E."/>
            <person name="Bonde I."/>
            <person name="Nielsen T."/>
            <person name="Manichanh C."/>
            <person name="Arumugam M."/>
            <person name="Batto J."/>
            <person name="Santos M.B.Q.D."/>
            <person name="Blom N."/>
            <person name="Borruel N."/>
            <person name="Burgdorf K.S."/>
            <person name="Boumezbeur F."/>
            <person name="Casellas F."/>
            <person name="Dore J."/>
            <person name="Guarner F."/>
            <person name="Hansen T."/>
            <person name="Hildebrand F."/>
            <person name="Kaas R.S."/>
            <person name="Kennedy S."/>
            <person name="Kristiansen K."/>
            <person name="Kultima J.R."/>
            <person name="Leonard P."/>
            <person name="Levenez F."/>
            <person name="Lund O."/>
            <person name="Moumen B."/>
            <person name="Le Paslier D."/>
            <person name="Pons N."/>
            <person name="Pedersen O."/>
            <person name="Prifti E."/>
            <person name="Qin J."/>
            <person name="Raes J."/>
            <person name="Tap J."/>
            <person name="Tims S."/>
            <person name="Ussery D.W."/>
            <person name="Yamada T."/>
            <person name="MetaHit consortium"/>
            <person name="Renault P."/>
            <person name="Sicheritz-Ponten T."/>
            <person name="Bork P."/>
            <person name="Wang J."/>
            <person name="Brunak S."/>
            <person name="Ehrlich S.D."/>
        </authorList>
    </citation>
    <scope>NUCLEOTIDE SEQUENCE [LARGE SCALE GENOMIC DNA]</scope>
</reference>
<dbReference type="RefSeq" id="WP_022072389.1">
    <property type="nucleotide sequence ID" value="NZ_HF999329.1"/>
</dbReference>
<name>R5Y3H7_9FIRM</name>
<dbReference type="Proteomes" id="UP000017980">
    <property type="component" value="Unassembled WGS sequence"/>
</dbReference>
<dbReference type="InterPro" id="IPR029057">
    <property type="entry name" value="PRTase-like"/>
</dbReference>
<dbReference type="EMBL" id="CBBD010000050">
    <property type="protein sequence ID" value="CDA11232.1"/>
    <property type="molecule type" value="Genomic_DNA"/>
</dbReference>
<protein>
    <recommendedName>
        <fullName evidence="3">Phosphoribosyl transferase domain protein</fullName>
    </recommendedName>
</protein>
<comment type="caution">
    <text evidence="1">The sequence shown here is derived from an EMBL/GenBank/DDBJ whole genome shotgun (WGS) entry which is preliminary data.</text>
</comment>
<evidence type="ECO:0000313" key="1">
    <source>
        <dbReference type="EMBL" id="CDA11232.1"/>
    </source>
</evidence>
<dbReference type="SUPFAM" id="SSF53271">
    <property type="entry name" value="PRTase-like"/>
    <property type="match status" value="1"/>
</dbReference>
<proteinExistence type="predicted"/>
<organism evidence="1 2">
    <name type="scientific">Intestinibacter bartlettii CAG:1329</name>
    <dbReference type="NCBI Taxonomy" id="1263063"/>
    <lineage>
        <taxon>Bacteria</taxon>
        <taxon>Bacillati</taxon>
        <taxon>Bacillota</taxon>
        <taxon>Clostridia</taxon>
        <taxon>Peptostreptococcales</taxon>
        <taxon>Peptostreptococcaceae</taxon>
        <taxon>Intestinibacter</taxon>
    </lineage>
</organism>
<accession>R5Y3H7</accession>
<dbReference type="AlphaFoldDB" id="R5Y3H7"/>
<sequence>MKRKILTMSLDFLDTIPEQEHEKFFKDIFSLNFGIIFYTHDRKRFSSYLKYQNLYPKNIRFFTRGETRLFIKNEDEKNRFLVIGSKDQDFILANNFKLVLLVPSWYKKLEQKALKYGLLINNLEQLTTFINTIYNQNYWYSSNKLDDSTYIFSLSDARSKYYSQSTEEKEIMEIFHDILKDGKLNFYEIFYYHFLSSISNNQALFNDINIWGIFPSSSGQLNKEMYNFKEQVRYFMNGKVPPQTNTIYWENTNNILIRHTPTTKSHYDKDYERIEYGATKHLNTIHLHPYYDLKKLRGKNVCIFDDYLTHGNSFECARNLLKAAGVNKIIFVTLGTFNKNYQYQNFELSGNIFSPNYNYKLIDKYIIDKKSFTINKKAKDEVENLHHIFNL</sequence>
<evidence type="ECO:0000313" key="2">
    <source>
        <dbReference type="Proteomes" id="UP000017980"/>
    </source>
</evidence>
<dbReference type="InterPro" id="IPR000836">
    <property type="entry name" value="PRTase_dom"/>
</dbReference>
<evidence type="ECO:0008006" key="3">
    <source>
        <dbReference type="Google" id="ProtNLM"/>
    </source>
</evidence>
<gene>
    <name evidence="1" type="ORF">BN488_02259</name>
</gene>
<dbReference type="CDD" id="cd06223">
    <property type="entry name" value="PRTases_typeI"/>
    <property type="match status" value="1"/>
</dbReference>
<dbReference type="Gene3D" id="3.40.50.2020">
    <property type="match status" value="1"/>
</dbReference>